<keyword evidence="2" id="KW-1185">Reference proteome</keyword>
<dbReference type="RefSeq" id="WP_045460312.1">
    <property type="nucleotide sequence ID" value="NZ_BBLT01000002.1"/>
</dbReference>
<gene>
    <name evidence="1" type="ORF">MYP_1405</name>
</gene>
<name>A0A098LCI2_9BACT</name>
<comment type="caution">
    <text evidence="1">The sequence shown here is derived from an EMBL/GenBank/DDBJ whole genome shotgun (WGS) entry which is preliminary data.</text>
</comment>
<organism evidence="1 2">
    <name type="scientific">Sporocytophaga myxococcoides</name>
    <dbReference type="NCBI Taxonomy" id="153721"/>
    <lineage>
        <taxon>Bacteria</taxon>
        <taxon>Pseudomonadati</taxon>
        <taxon>Bacteroidota</taxon>
        <taxon>Cytophagia</taxon>
        <taxon>Cytophagales</taxon>
        <taxon>Cytophagaceae</taxon>
        <taxon>Sporocytophaga</taxon>
    </lineage>
</organism>
<dbReference type="Proteomes" id="UP000030185">
    <property type="component" value="Unassembled WGS sequence"/>
</dbReference>
<evidence type="ECO:0000313" key="1">
    <source>
        <dbReference type="EMBL" id="GAL84177.1"/>
    </source>
</evidence>
<dbReference type="EMBL" id="BBLT01000002">
    <property type="protein sequence ID" value="GAL84177.1"/>
    <property type="molecule type" value="Genomic_DNA"/>
</dbReference>
<reference evidence="1 2" key="1">
    <citation type="submission" date="2014-09" db="EMBL/GenBank/DDBJ databases">
        <title>Sporocytophaga myxococcoides PG-01 genome sequencing.</title>
        <authorList>
            <person name="Liu L."/>
            <person name="Gao P.J."/>
            <person name="Chen G.J."/>
            <person name="Wang L.S."/>
        </authorList>
    </citation>
    <scope>NUCLEOTIDE SEQUENCE [LARGE SCALE GENOMIC DNA]</scope>
    <source>
        <strain evidence="1 2">PG-01</strain>
    </source>
</reference>
<sequence length="170" mass="20271">MKRALLCVVVFFFIKDESSAHPLKMAYTSVKYSAVKKVFEITHRVFQDDFENTLREEYNYSGGDVFINQKNQITQKFVNDFFQKNFSIKFNKTAVNLKFVKTEQKNQMGIIVYYETEKVDLSKISSIQIYNFIMMESFKEQVNMFHLNINDEIKRTIKFEIDKTNENLLF</sequence>
<dbReference type="Pfam" id="PF20420">
    <property type="entry name" value="DUF6702"/>
    <property type="match status" value="1"/>
</dbReference>
<dbReference type="AlphaFoldDB" id="A0A098LCI2"/>
<protein>
    <submittedName>
        <fullName evidence="1">Uncharacterized protein</fullName>
    </submittedName>
</protein>
<evidence type="ECO:0000313" key="2">
    <source>
        <dbReference type="Proteomes" id="UP000030185"/>
    </source>
</evidence>
<accession>A0A098LCI2</accession>
<proteinExistence type="predicted"/>
<dbReference type="STRING" id="153721.MYP_1405"/>
<dbReference type="InterPro" id="IPR046525">
    <property type="entry name" value="DUF6702"/>
</dbReference>
<dbReference type="OrthoDB" id="5735516at2"/>